<reference evidence="4 5" key="1">
    <citation type="submission" date="2020-08" db="EMBL/GenBank/DDBJ databases">
        <title>Sequencing the genomes of 1000 actinobacteria strains.</title>
        <authorList>
            <person name="Klenk H.-P."/>
        </authorList>
    </citation>
    <scope>NUCLEOTIDE SEQUENCE [LARGE SCALE GENOMIC DNA]</scope>
    <source>
        <strain evidence="4 5">DSM 45084</strain>
    </source>
</reference>
<feature type="binding site" evidence="2">
    <location>
        <position position="202"/>
    </location>
    <ligand>
        <name>substrate</name>
    </ligand>
</feature>
<organism evidence="4 5">
    <name type="scientific">Saccharothrix violaceirubra</name>
    <dbReference type="NCBI Taxonomy" id="413306"/>
    <lineage>
        <taxon>Bacteria</taxon>
        <taxon>Bacillati</taxon>
        <taxon>Actinomycetota</taxon>
        <taxon>Actinomycetes</taxon>
        <taxon>Pseudonocardiales</taxon>
        <taxon>Pseudonocardiaceae</taxon>
        <taxon>Saccharothrix</taxon>
    </lineage>
</organism>
<evidence type="ECO:0000259" key="3">
    <source>
        <dbReference type="Pfam" id="PF21168"/>
    </source>
</evidence>
<dbReference type="NCBIfam" id="TIGR04444">
    <property type="entry name" value="chori_FkbO_Hyg5"/>
    <property type="match status" value="1"/>
</dbReference>
<dbReference type="CDD" id="cd06153">
    <property type="entry name" value="YjgF_YER057c_UK114_like_5"/>
    <property type="match status" value="1"/>
</dbReference>
<gene>
    <name evidence="4" type="ORF">F4559_002919</name>
</gene>
<accession>A0A7W7T2T0</accession>
<dbReference type="Gene3D" id="3.30.1330.40">
    <property type="entry name" value="RutC-like"/>
    <property type="match status" value="1"/>
</dbReference>
<name>A0A7W7T2T0_9PSEU</name>
<evidence type="ECO:0000313" key="5">
    <source>
        <dbReference type="Proteomes" id="UP000542674"/>
    </source>
</evidence>
<dbReference type="SUPFAM" id="SSF55298">
    <property type="entry name" value="YjgF-like"/>
    <property type="match status" value="1"/>
</dbReference>
<dbReference type="EMBL" id="JACHJS010000001">
    <property type="protein sequence ID" value="MBB4965560.1"/>
    <property type="molecule type" value="Genomic_DNA"/>
</dbReference>
<dbReference type="RefSeq" id="WP_184669156.1">
    <property type="nucleotide sequence ID" value="NZ_BAABAI010000029.1"/>
</dbReference>
<evidence type="ECO:0000256" key="1">
    <source>
        <dbReference type="PIRSR" id="PIRSR631038-1"/>
    </source>
</evidence>
<keyword evidence="5" id="KW-1185">Reference proteome</keyword>
<dbReference type="Pfam" id="PF21168">
    <property type="entry name" value="FkbO_Hyg5-like_N"/>
    <property type="match status" value="1"/>
</dbReference>
<dbReference type="AlphaFoldDB" id="A0A7W7T2T0"/>
<dbReference type="Proteomes" id="UP000542674">
    <property type="component" value="Unassembled WGS sequence"/>
</dbReference>
<evidence type="ECO:0000313" key="4">
    <source>
        <dbReference type="EMBL" id="MBB4965560.1"/>
    </source>
</evidence>
<protein>
    <submittedName>
        <fullName evidence="4">FkbO/Hyg5 family chorismatase</fullName>
    </submittedName>
</protein>
<dbReference type="InterPro" id="IPR031038">
    <property type="entry name" value="Chori_FkbO_Hyg5"/>
</dbReference>
<proteinExistence type="predicted"/>
<dbReference type="InterPro" id="IPR049368">
    <property type="entry name" value="FkbO_Hyg5-like_N"/>
</dbReference>
<feature type="binding site" evidence="2">
    <location>
        <position position="148"/>
    </location>
    <ligand>
        <name>substrate</name>
    </ligand>
</feature>
<feature type="binding site" evidence="2">
    <location>
        <position position="141"/>
    </location>
    <ligand>
        <name>substrate</name>
    </ligand>
</feature>
<feature type="domain" description="Chorismatase FkbO/Hyg5-like N-terminal" evidence="3">
    <location>
        <begin position="60"/>
        <end position="181"/>
    </location>
</feature>
<sequence length="327" mass="35390">MTVDSAVPVRGIGSAFEPVGTDVGDRNVLGRVVFSDLGVQPAIADGVPTVIVPMGGGFQEVFTSERPVRTGVDGRLVYAEDGERLFCAARIDRRGVYRDTVRIAYDSAFELITRLGYPQVLRMWNLVGGIIDDNADGLEIYRDFCIGRAEAFDTWAGRVGRIPAATGIGTRGQDVYLYFLAGTPDAEPVHLENPHQTPAYEYPDEYGPKSPSFARATYVDGTLYVSGTASIIGDETVRHGDVLGQTEVTLANIADLIGAENLDRHGVSGGFTLADLDQVKVYVRDAADIPLVKARCEEAFSPDADVVYLNVDVCRPDLLVEIEGIVR</sequence>
<feature type="binding site" evidence="2">
    <location>
        <position position="215"/>
    </location>
    <ligand>
        <name>substrate</name>
    </ligand>
</feature>
<dbReference type="InterPro" id="IPR035959">
    <property type="entry name" value="RutC-like_sf"/>
</dbReference>
<evidence type="ECO:0000256" key="2">
    <source>
        <dbReference type="PIRSR" id="PIRSR631038-2"/>
    </source>
</evidence>
<comment type="caution">
    <text evidence="4">The sequence shown here is derived from an EMBL/GenBank/DDBJ whole genome shotgun (WGS) entry which is preliminary data.</text>
</comment>
<feature type="active site" description="Proton acceptor" evidence="1">
    <location>
        <position position="321"/>
    </location>
</feature>